<comment type="similarity">
    <text evidence="3">Belongs to the glycosyl hydrolase 3 family.</text>
</comment>
<dbReference type="PRINTS" id="PR00133">
    <property type="entry name" value="GLHYDRLASE3"/>
</dbReference>
<dbReference type="Pfam" id="PF00933">
    <property type="entry name" value="Glyco_hydro_3"/>
    <property type="match status" value="1"/>
</dbReference>
<dbReference type="Gene3D" id="3.20.20.300">
    <property type="entry name" value="Glycoside hydrolase, family 3, N-terminal domain"/>
    <property type="match status" value="1"/>
</dbReference>
<evidence type="ECO:0000256" key="4">
    <source>
        <dbReference type="ARBA" id="ARBA00012744"/>
    </source>
</evidence>
<accession>A0A0B7FBB2</accession>
<dbReference type="InterPro" id="IPR002772">
    <property type="entry name" value="Glyco_hydro_3_C"/>
</dbReference>
<evidence type="ECO:0000256" key="5">
    <source>
        <dbReference type="ARBA" id="ARBA00022525"/>
    </source>
</evidence>
<dbReference type="InterPro" id="IPR001764">
    <property type="entry name" value="Glyco_hydro_3_N"/>
</dbReference>
<dbReference type="Pfam" id="PF01915">
    <property type="entry name" value="Glyco_hydro_3_C"/>
    <property type="match status" value="2"/>
</dbReference>
<organism evidence="16 17">
    <name type="scientific">Thanatephorus cucumeris (strain AG1-IB / isolate 7/3/14)</name>
    <name type="common">Lettuce bottom rot fungus</name>
    <name type="synonym">Rhizoctonia solani</name>
    <dbReference type="NCBI Taxonomy" id="1108050"/>
    <lineage>
        <taxon>Eukaryota</taxon>
        <taxon>Fungi</taxon>
        <taxon>Dikarya</taxon>
        <taxon>Basidiomycota</taxon>
        <taxon>Agaricomycotina</taxon>
        <taxon>Agaricomycetes</taxon>
        <taxon>Cantharellales</taxon>
        <taxon>Ceratobasidiaceae</taxon>
        <taxon>Rhizoctonia</taxon>
        <taxon>Rhizoctonia solani AG-1</taxon>
    </lineage>
</organism>
<dbReference type="Proteomes" id="UP000059188">
    <property type="component" value="Unassembled WGS sequence"/>
</dbReference>
<name>A0A0B7FBB2_THACB</name>
<dbReference type="EC" id="3.2.1.21" evidence="4"/>
<dbReference type="SUPFAM" id="SSF52279">
    <property type="entry name" value="Beta-D-glucan exohydrolase, C-terminal domain"/>
    <property type="match status" value="2"/>
</dbReference>
<feature type="domain" description="Fibronectin type III-like" evidence="15">
    <location>
        <begin position="863"/>
        <end position="933"/>
    </location>
</feature>
<feature type="chain" id="PRO_5002130272" description="Probable beta-glucosidase G" evidence="14">
    <location>
        <begin position="20"/>
        <end position="944"/>
    </location>
</feature>
<dbReference type="GO" id="GO:0009251">
    <property type="term" value="P:glucan catabolic process"/>
    <property type="evidence" value="ECO:0007669"/>
    <property type="project" value="TreeGrafter"/>
</dbReference>
<dbReference type="EMBL" id="LN679112">
    <property type="protein sequence ID" value="CEL53502.1"/>
    <property type="molecule type" value="Genomic_DNA"/>
</dbReference>
<reference evidence="16 17" key="1">
    <citation type="submission" date="2014-11" db="EMBL/GenBank/DDBJ databases">
        <authorList>
            <person name="Wibberg Daniel"/>
        </authorList>
    </citation>
    <scope>NUCLEOTIDE SEQUENCE [LARGE SCALE GENOMIC DNA]</scope>
    <source>
        <strain evidence="16">Rhizoctonia solani AG1-IB 7/3/14</strain>
    </source>
</reference>
<keyword evidence="17" id="KW-1185">Reference proteome</keyword>
<proteinExistence type="inferred from homology"/>
<dbReference type="GO" id="GO:0008422">
    <property type="term" value="F:beta-glucosidase activity"/>
    <property type="evidence" value="ECO:0007669"/>
    <property type="project" value="UniProtKB-EC"/>
</dbReference>
<dbReference type="InterPro" id="IPR050288">
    <property type="entry name" value="Cellulose_deg_GH3"/>
</dbReference>
<evidence type="ECO:0000256" key="12">
    <source>
        <dbReference type="ARBA" id="ARBA00041601"/>
    </source>
</evidence>
<dbReference type="InterPro" id="IPR026891">
    <property type="entry name" value="Fn3-like"/>
</dbReference>
<evidence type="ECO:0000256" key="13">
    <source>
        <dbReference type="ARBA" id="ARBA00041808"/>
    </source>
</evidence>
<protein>
    <recommendedName>
        <fullName evidence="10">Probable beta-glucosidase G</fullName>
        <ecNumber evidence="4">3.2.1.21</ecNumber>
    </recommendedName>
    <alternativeName>
        <fullName evidence="11">Beta-D-glucoside glucohydrolase G</fullName>
    </alternativeName>
    <alternativeName>
        <fullName evidence="12">Cellobiase G</fullName>
    </alternativeName>
    <alternativeName>
        <fullName evidence="13">Gentiobiase G</fullName>
    </alternativeName>
</protein>
<evidence type="ECO:0000256" key="14">
    <source>
        <dbReference type="SAM" id="SignalP"/>
    </source>
</evidence>
<dbReference type="PANTHER" id="PTHR42715:SF12">
    <property type="entry name" value="BETA-GLUCOSIDASE G-RELATED"/>
    <property type="match status" value="1"/>
</dbReference>
<evidence type="ECO:0000256" key="9">
    <source>
        <dbReference type="ARBA" id="ARBA00024983"/>
    </source>
</evidence>
<dbReference type="SMART" id="SM01217">
    <property type="entry name" value="Fn3_like"/>
    <property type="match status" value="1"/>
</dbReference>
<evidence type="ECO:0000256" key="1">
    <source>
        <dbReference type="ARBA" id="ARBA00000448"/>
    </source>
</evidence>
<dbReference type="Pfam" id="PF14310">
    <property type="entry name" value="Fn3-like"/>
    <property type="match status" value="1"/>
</dbReference>
<evidence type="ECO:0000256" key="2">
    <source>
        <dbReference type="ARBA" id="ARBA00004613"/>
    </source>
</evidence>
<comment type="subcellular location">
    <subcellularLocation>
        <location evidence="2">Secreted</location>
    </subcellularLocation>
</comment>
<dbReference type="InterPro" id="IPR036962">
    <property type="entry name" value="Glyco_hydro_3_N_sf"/>
</dbReference>
<dbReference type="GO" id="GO:0005576">
    <property type="term" value="C:extracellular region"/>
    <property type="evidence" value="ECO:0007669"/>
    <property type="project" value="UniProtKB-SubCell"/>
</dbReference>
<dbReference type="InterPro" id="IPR036881">
    <property type="entry name" value="Glyco_hydro_3_C_sf"/>
</dbReference>
<sequence>MRTSLAAAFLVLYFNASLALPGERRQATNSTWAGPLADGGSAWKDAFAKARDVVSKMTLEEKANITTGIGSSSTCAGNTGAVPRLNIPAFCLQDGPAGVRPADFASQFPAQVTVAATWDRDLIYNRAVAIADEFRGKGVHVALAPVTGGPLGRSPLGGRNWEGFSADPYLSSIGSYITVKGIQDRGVVATSKHYSLYEQETYRNQKLLPPRYNGTYHPLPISSDVDDATFHETYLLSFVEAVRAGTGSIMCSYNRYNTSGIGAQTYLALNPGNTNVNVQADHYKLIRKIGEESATLLKNVRSGGGGIPLKKSKFVAVFGQDSGPNPDGLLYCGSDNRCTADHTNNGTNSIGGGSGAAYAPYIVTPLEGIQSRTSANETQVNWLLNDWDLETAKTNARIADTSIVFTYAYQTESRDRDNLTAWSNGDNLIQTVAAECNNTIVVIHSGQQILMDEWVEHPNITAVIFAYYPGQESGNAVASILYGEVNPSGKLPFTIAKSASDYPPNGIFTENVTDPHIVFEEGNLVDYRWFDAKNITPRYEFGFGLSLTTFDYSNIKIRPSPGNAADGIQLTKEPFDGDGTLYDVAYTVTASVKNTGSIGGCEVTQLGTVSVGGGSGAAYAPYIVTPLEGIQSRARANSTQVNWMLDDLDLAAAKTNAIIADTSIVFTYSYQTEFVDRDNLTLWSNGDALVNTVAAECNNTIVVIHSGQQVLMESWIDNPNVTAVIFAYYPGQETGNAIASILYGEVNPSGKLPFTLGKSLSDYPPNGIYAENVSDPHVVFEEGNLIDYRWFDAKNVTPRFEFGFGLSYTTFSYSNIKLKSTPGKPTDGVQLTKEPFDGKATLYDVAYTVTASIKNTGSVYGCEVAQLYLSYPASQTNQPLRSLRGFDKLCLKKGESKTATFKLRQKDHAVWDVVRQTWTIPKGEFIVHVGSSSRSLLLKTTFTV</sequence>
<dbReference type="PANTHER" id="PTHR42715">
    <property type="entry name" value="BETA-GLUCOSIDASE"/>
    <property type="match status" value="1"/>
</dbReference>
<evidence type="ECO:0000256" key="3">
    <source>
        <dbReference type="ARBA" id="ARBA00005336"/>
    </source>
</evidence>
<keyword evidence="8" id="KW-0326">Glycosidase</keyword>
<dbReference type="Gene3D" id="3.40.50.1700">
    <property type="entry name" value="Glycoside hydrolase family 3 C-terminal domain"/>
    <property type="match status" value="2"/>
</dbReference>
<dbReference type="AlphaFoldDB" id="A0A0B7FBB2"/>
<keyword evidence="5" id="KW-0964">Secreted</keyword>
<evidence type="ECO:0000256" key="11">
    <source>
        <dbReference type="ARBA" id="ARBA00041276"/>
    </source>
</evidence>
<dbReference type="InterPro" id="IPR017853">
    <property type="entry name" value="GH"/>
</dbReference>
<dbReference type="STRING" id="1108050.A0A0B7FBB2"/>
<dbReference type="SUPFAM" id="SSF51445">
    <property type="entry name" value="(Trans)glycosidases"/>
    <property type="match status" value="1"/>
</dbReference>
<dbReference type="OrthoDB" id="416222at2759"/>
<dbReference type="Gene3D" id="2.60.40.10">
    <property type="entry name" value="Immunoglobulins"/>
    <property type="match status" value="1"/>
</dbReference>
<feature type="signal peptide" evidence="14">
    <location>
        <begin position="1"/>
        <end position="19"/>
    </location>
</feature>
<evidence type="ECO:0000256" key="8">
    <source>
        <dbReference type="ARBA" id="ARBA00023295"/>
    </source>
</evidence>
<keyword evidence="6 14" id="KW-0732">Signal</keyword>
<dbReference type="InterPro" id="IPR013783">
    <property type="entry name" value="Ig-like_fold"/>
</dbReference>
<evidence type="ECO:0000256" key="10">
    <source>
        <dbReference type="ARBA" id="ARBA00039579"/>
    </source>
</evidence>
<comment type="catalytic activity">
    <reaction evidence="1">
        <text>Hydrolysis of terminal, non-reducing beta-D-glucosyl residues with release of beta-D-glucose.</text>
        <dbReference type="EC" id="3.2.1.21"/>
    </reaction>
</comment>
<evidence type="ECO:0000256" key="6">
    <source>
        <dbReference type="ARBA" id="ARBA00022729"/>
    </source>
</evidence>
<evidence type="ECO:0000313" key="17">
    <source>
        <dbReference type="Proteomes" id="UP000059188"/>
    </source>
</evidence>
<evidence type="ECO:0000259" key="15">
    <source>
        <dbReference type="SMART" id="SM01217"/>
    </source>
</evidence>
<gene>
    <name evidence="16" type="ORF">RSOLAG1IB_06356</name>
</gene>
<keyword evidence="7" id="KW-0378">Hydrolase</keyword>
<evidence type="ECO:0000256" key="7">
    <source>
        <dbReference type="ARBA" id="ARBA00022801"/>
    </source>
</evidence>
<comment type="function">
    <text evidence="9">Beta-glucosidases are one of a number of cellulolytic enzymes involved in the degradation of cellulosic biomass. Catalyzes the last step releasing glucose from the inhibitory cellobiose.</text>
</comment>
<evidence type="ECO:0000313" key="16">
    <source>
        <dbReference type="EMBL" id="CEL53502.1"/>
    </source>
</evidence>